<dbReference type="Pfam" id="PF21964">
    <property type="entry name" value="NSF_ATPase_lid"/>
    <property type="match status" value="1"/>
</dbReference>
<dbReference type="InterPro" id="IPR039812">
    <property type="entry name" value="Vesicle-fus_ATPase"/>
</dbReference>
<dbReference type="GO" id="GO:0016192">
    <property type="term" value="P:vesicle-mediated transport"/>
    <property type="evidence" value="ECO:0007669"/>
    <property type="project" value="UniProtKB-KW"/>
</dbReference>
<dbReference type="GO" id="GO:0016787">
    <property type="term" value="F:hydrolase activity"/>
    <property type="evidence" value="ECO:0007669"/>
    <property type="project" value="UniProtKB-KW"/>
</dbReference>
<dbReference type="Pfam" id="PF00004">
    <property type="entry name" value="AAA"/>
    <property type="match status" value="2"/>
</dbReference>
<proteinExistence type="inferred from homology"/>
<dbReference type="EMBL" id="JBJQND010000014">
    <property type="protein sequence ID" value="KAL3854359.1"/>
    <property type="molecule type" value="Genomic_DNA"/>
</dbReference>
<keyword evidence="4" id="KW-0479">Metal-binding</keyword>
<comment type="subcellular location">
    <subcellularLocation>
        <location evidence="4">Cytoplasm</location>
    </subcellularLocation>
</comment>
<sequence length="401" mass="44895">MVIFTSWTSQGGNTGVHDTVVNQLLAKMDGVEQLNNNLLIGMTYREDIYMALLRTGRLEVDTEIGLPDESGRVQILNIHTATMREYNELASDIDIQEIAALTKNFSGAEIEALVRAAWSKAMDRFNKISNNKVKVDPDAGKNWKLCRADFMHALEHDIKPAFGSRIGIIKWGKPVNRVLEAGDMLIAIARSSGRTPLKFLLEGSVGSGKTALAVQIAKNADFPFVKICSIKKMRLFHEAEKCEFIKKIFDDAYKSPLSCIILDDIEQLLDFLPLGPLFSNLISQTLLSLLTTSPPLGHKLLIICTTSREDVLQEMEILNIFRTKIHVSSITSSEHLINVVENIDAFTSNEIEQLKKKINGKSLCIGIKKLLKQIEMVRQMEENQRIVKFLSLLEEEGGLEP</sequence>
<comment type="similarity">
    <text evidence="1 4">Belongs to the AAA ATPase family.</text>
</comment>
<evidence type="ECO:0000256" key="1">
    <source>
        <dbReference type="ARBA" id="ARBA00006914"/>
    </source>
</evidence>
<dbReference type="Pfam" id="PF17862">
    <property type="entry name" value="AAA_lid_3"/>
    <property type="match status" value="1"/>
</dbReference>
<dbReference type="CDD" id="cd00009">
    <property type="entry name" value="AAA"/>
    <property type="match status" value="1"/>
</dbReference>
<dbReference type="InterPro" id="IPR027417">
    <property type="entry name" value="P-loop_NTPase"/>
</dbReference>
<comment type="catalytic activity">
    <reaction evidence="4">
        <text>ATP + H2O = ADP + phosphate + H(+)</text>
        <dbReference type="Rhea" id="RHEA:13065"/>
        <dbReference type="ChEBI" id="CHEBI:15377"/>
        <dbReference type="ChEBI" id="CHEBI:15378"/>
        <dbReference type="ChEBI" id="CHEBI:30616"/>
        <dbReference type="ChEBI" id="CHEBI:43474"/>
        <dbReference type="ChEBI" id="CHEBI:456216"/>
        <dbReference type="EC" id="3.6.4.6"/>
    </reaction>
</comment>
<keyword evidence="4" id="KW-0813">Transport</keyword>
<dbReference type="GO" id="GO:0015031">
    <property type="term" value="P:protein transport"/>
    <property type="evidence" value="ECO:0007669"/>
    <property type="project" value="UniProtKB-KW"/>
</dbReference>
<name>A0ABD3UY44_SINWO</name>
<dbReference type="FunFam" id="1.10.8.60:FF:000026">
    <property type="entry name" value="vesicle-fusing ATPase isoform X1"/>
    <property type="match status" value="1"/>
</dbReference>
<comment type="function">
    <text evidence="4">Required for vesicle-mediated transport. Catalyzes the fusion of transport vesicles within the Golgi cisternae. Is also required for transport from the endoplasmic reticulum to the Golgi stack. Seems to function as a fusion protein required for the delivery of cargo proteins to all compartments of the Golgi stack independent of vesicle origin.</text>
</comment>
<keyword evidence="4" id="KW-0653">Protein transport</keyword>
<dbReference type="InterPro" id="IPR003593">
    <property type="entry name" value="AAA+_ATPase"/>
</dbReference>
<dbReference type="SUPFAM" id="SSF52540">
    <property type="entry name" value="P-loop containing nucleoside triphosphate hydrolases"/>
    <property type="match status" value="2"/>
</dbReference>
<gene>
    <name evidence="6" type="ORF">ACJMK2_013632</name>
</gene>
<evidence type="ECO:0000256" key="2">
    <source>
        <dbReference type="ARBA" id="ARBA00022741"/>
    </source>
</evidence>
<dbReference type="EC" id="3.6.4.6" evidence="4"/>
<keyword evidence="4" id="KW-0460">Magnesium</keyword>
<dbReference type="InterPro" id="IPR041569">
    <property type="entry name" value="AAA_lid_3"/>
</dbReference>
<reference evidence="6 7" key="1">
    <citation type="submission" date="2024-11" db="EMBL/GenBank/DDBJ databases">
        <title>Chromosome-level genome assembly of the freshwater bivalve Anodonta woodiana.</title>
        <authorList>
            <person name="Chen X."/>
        </authorList>
    </citation>
    <scope>NUCLEOTIDE SEQUENCE [LARGE SCALE GENOMIC DNA]</scope>
    <source>
        <strain evidence="6">MN2024</strain>
        <tissue evidence="6">Gills</tissue>
    </source>
</reference>
<evidence type="ECO:0000256" key="3">
    <source>
        <dbReference type="ARBA" id="ARBA00022840"/>
    </source>
</evidence>
<dbReference type="InterPro" id="IPR003959">
    <property type="entry name" value="ATPase_AAA_core"/>
</dbReference>
<keyword evidence="2 4" id="KW-0547">Nucleotide-binding</keyword>
<keyword evidence="7" id="KW-1185">Reference proteome</keyword>
<dbReference type="GO" id="GO:0005737">
    <property type="term" value="C:cytoplasm"/>
    <property type="evidence" value="ECO:0007669"/>
    <property type="project" value="UniProtKB-SubCell"/>
</dbReference>
<keyword evidence="4" id="KW-0963">Cytoplasm</keyword>
<accession>A0ABD3UY44</accession>
<comment type="cofactor">
    <cofactor evidence="4">
        <name>Mg(2+)</name>
        <dbReference type="ChEBI" id="CHEBI:18420"/>
    </cofactor>
    <text evidence="4">Binds 1 Mg(2+) ion per subunit.</text>
</comment>
<organism evidence="6 7">
    <name type="scientific">Sinanodonta woodiana</name>
    <name type="common">Chinese pond mussel</name>
    <name type="synonym">Anodonta woodiana</name>
    <dbReference type="NCBI Taxonomy" id="1069815"/>
    <lineage>
        <taxon>Eukaryota</taxon>
        <taxon>Metazoa</taxon>
        <taxon>Spiralia</taxon>
        <taxon>Lophotrochozoa</taxon>
        <taxon>Mollusca</taxon>
        <taxon>Bivalvia</taxon>
        <taxon>Autobranchia</taxon>
        <taxon>Heteroconchia</taxon>
        <taxon>Palaeoheterodonta</taxon>
        <taxon>Unionida</taxon>
        <taxon>Unionoidea</taxon>
        <taxon>Unionidae</taxon>
        <taxon>Unioninae</taxon>
        <taxon>Sinanodonta</taxon>
    </lineage>
</organism>
<keyword evidence="3 4" id="KW-0067">ATP-binding</keyword>
<comment type="caution">
    <text evidence="6">The sequence shown here is derived from an EMBL/GenBank/DDBJ whole genome shotgun (WGS) entry which is preliminary data.</text>
</comment>
<protein>
    <recommendedName>
        <fullName evidence="4">Vesicle-fusing ATPase</fullName>
        <ecNumber evidence="4">3.6.4.6</ecNumber>
    </recommendedName>
</protein>
<evidence type="ECO:0000256" key="4">
    <source>
        <dbReference type="RuleBase" id="RU367045"/>
    </source>
</evidence>
<evidence type="ECO:0000313" key="7">
    <source>
        <dbReference type="Proteomes" id="UP001634394"/>
    </source>
</evidence>
<dbReference type="GO" id="GO:0005524">
    <property type="term" value="F:ATP binding"/>
    <property type="evidence" value="ECO:0007669"/>
    <property type="project" value="UniProtKB-UniRule"/>
</dbReference>
<evidence type="ECO:0000313" key="6">
    <source>
        <dbReference type="EMBL" id="KAL3854359.1"/>
    </source>
</evidence>
<dbReference type="InterPro" id="IPR054419">
    <property type="entry name" value="NSF_ATPase_lid"/>
</dbReference>
<dbReference type="Gene3D" id="3.40.50.300">
    <property type="entry name" value="P-loop containing nucleotide triphosphate hydrolases"/>
    <property type="match status" value="2"/>
</dbReference>
<feature type="domain" description="AAA+ ATPase" evidence="5">
    <location>
        <begin position="195"/>
        <end position="331"/>
    </location>
</feature>
<dbReference type="GO" id="GO:0046872">
    <property type="term" value="F:metal ion binding"/>
    <property type="evidence" value="ECO:0007669"/>
    <property type="project" value="UniProtKB-UniRule"/>
</dbReference>
<dbReference type="SMART" id="SM00382">
    <property type="entry name" value="AAA"/>
    <property type="match status" value="1"/>
</dbReference>
<dbReference type="Gene3D" id="1.10.8.60">
    <property type="match status" value="2"/>
</dbReference>
<keyword evidence="4" id="KW-0931">ER-Golgi transport</keyword>
<dbReference type="FunFam" id="3.40.50.300:FF:000166">
    <property type="entry name" value="vesicle-fusing ATPase isoform X1"/>
    <property type="match status" value="1"/>
</dbReference>
<dbReference type="AlphaFoldDB" id="A0ABD3UY44"/>
<keyword evidence="4" id="KW-0378">Hydrolase</keyword>
<evidence type="ECO:0000259" key="5">
    <source>
        <dbReference type="SMART" id="SM00382"/>
    </source>
</evidence>
<dbReference type="PANTHER" id="PTHR23078">
    <property type="entry name" value="VESICULAR-FUSION PROTEIN NSF"/>
    <property type="match status" value="1"/>
</dbReference>
<dbReference type="Proteomes" id="UP001634394">
    <property type="component" value="Unassembled WGS sequence"/>
</dbReference>
<dbReference type="PANTHER" id="PTHR23078:SF3">
    <property type="entry name" value="VESICLE-FUSING ATPASE"/>
    <property type="match status" value="1"/>
</dbReference>